<proteinExistence type="predicted"/>
<dbReference type="InterPro" id="IPR036610">
    <property type="entry name" value="PEBP-like_sf"/>
</dbReference>
<protein>
    <submittedName>
        <fullName evidence="1">Uncharacterized protein</fullName>
    </submittedName>
</protein>
<sequence length="516" mass="57693">MLAEDKHSFWFGSQYLITCPKGASGGLSCINRRADHVDSIESRLDGAVTLDQLSYPLNITFTTFPGETGTLKGCGGDFAQSSQFSFSPSPMADKFHHPAIQTRTRPEVKWPATKGKLYSLVIYDISTLQMHGVVFDYLPPSPPTSHPNVYLYLLFEQNHYIESNVIEKVKVIPRADYVNNTISNLGITKLARHYRTFIPNPISLTYSVNVTYTSTSLTYTSCCKTYNTTGNTVYLRPLSNGSVDTATVRTSVTPHVQLMPFGYLPGNTVPTYESCNIRYDANECVKYTKMLARDKSSFWFGSQYLVTCPKGIANGWSCMNRRATYADSIESRLDGAVTLDQLSYPLNITFTTYPGSLKGCGGDFSQHSKYSFSPSPMADKYHHPAVQTRTRPEVKWPAIKGKLYSLVIYDISTLYLHGVVINYFQPLPPTSHPNVLLYLLFEQKQYIDSDVMDKTKSTPKADHVKTTVSTLGLTNLIAMNWVNIVRDEFSAGKLIQSYGINACPDLIRDGKSNSYL</sequence>
<keyword evidence="2" id="KW-1185">Reference proteome</keyword>
<reference evidence="1" key="1">
    <citation type="submission" date="2019-08" db="EMBL/GenBank/DDBJ databases">
        <title>The improved chromosome-level genome for the pearl oyster Pinctada fucata martensii using PacBio sequencing and Hi-C.</title>
        <authorList>
            <person name="Zheng Z."/>
        </authorList>
    </citation>
    <scope>NUCLEOTIDE SEQUENCE</scope>
    <source>
        <strain evidence="1">ZZ-2019</strain>
        <tissue evidence="1">Adductor muscle</tissue>
    </source>
</reference>
<gene>
    <name evidence="1" type="ORF">FSP39_005006</name>
</gene>
<evidence type="ECO:0000313" key="2">
    <source>
        <dbReference type="Proteomes" id="UP001186944"/>
    </source>
</evidence>
<accession>A0AA88YKX2</accession>
<dbReference type="SUPFAM" id="SSF49777">
    <property type="entry name" value="PEBP-like"/>
    <property type="match status" value="2"/>
</dbReference>
<dbReference type="Proteomes" id="UP001186944">
    <property type="component" value="Unassembled WGS sequence"/>
</dbReference>
<organism evidence="1 2">
    <name type="scientific">Pinctada imbricata</name>
    <name type="common">Atlantic pearl-oyster</name>
    <name type="synonym">Pinctada martensii</name>
    <dbReference type="NCBI Taxonomy" id="66713"/>
    <lineage>
        <taxon>Eukaryota</taxon>
        <taxon>Metazoa</taxon>
        <taxon>Spiralia</taxon>
        <taxon>Lophotrochozoa</taxon>
        <taxon>Mollusca</taxon>
        <taxon>Bivalvia</taxon>
        <taxon>Autobranchia</taxon>
        <taxon>Pteriomorphia</taxon>
        <taxon>Pterioida</taxon>
        <taxon>Pterioidea</taxon>
        <taxon>Pteriidae</taxon>
        <taxon>Pinctada</taxon>
    </lineage>
</organism>
<evidence type="ECO:0000313" key="1">
    <source>
        <dbReference type="EMBL" id="KAK3101630.1"/>
    </source>
</evidence>
<name>A0AA88YKX2_PINIB</name>
<comment type="caution">
    <text evidence="1">The sequence shown here is derived from an EMBL/GenBank/DDBJ whole genome shotgun (WGS) entry which is preliminary data.</text>
</comment>
<dbReference type="AlphaFoldDB" id="A0AA88YKX2"/>
<dbReference type="EMBL" id="VSWD01000005">
    <property type="protein sequence ID" value="KAK3101630.1"/>
    <property type="molecule type" value="Genomic_DNA"/>
</dbReference>